<name>A0ACC0H2Y0_9ERIC</name>
<organism evidence="1 2">
    <name type="scientific">Camellia lanceoleosa</name>
    <dbReference type="NCBI Taxonomy" id="1840588"/>
    <lineage>
        <taxon>Eukaryota</taxon>
        <taxon>Viridiplantae</taxon>
        <taxon>Streptophyta</taxon>
        <taxon>Embryophyta</taxon>
        <taxon>Tracheophyta</taxon>
        <taxon>Spermatophyta</taxon>
        <taxon>Magnoliopsida</taxon>
        <taxon>eudicotyledons</taxon>
        <taxon>Gunneridae</taxon>
        <taxon>Pentapetalae</taxon>
        <taxon>asterids</taxon>
        <taxon>Ericales</taxon>
        <taxon>Theaceae</taxon>
        <taxon>Camellia</taxon>
    </lineage>
</organism>
<accession>A0ACC0H2Y0</accession>
<proteinExistence type="predicted"/>
<dbReference type="Proteomes" id="UP001060215">
    <property type="component" value="Chromosome 7"/>
</dbReference>
<sequence>MFRGRLLFASGYISVLVYVLFCVNCCNSSSCGDIHNISFPFRLKSDPVDNCGYKYVELECENNRTVLYLFFGKYYVQAINYYGTRDRFGTISLVDVGIQRNNCSSLPLPLPVPFHSFNPINFTNTVDLYYSEYLESFVALVSCEKPVKSRLYIDTTSNISTAFCENKGGGGGGGGGGGSSSSKKHSYVLVGNHSLERPYSLDWSDVGNLCSVDTLFPTRLPDGRLSNMTSLLEVHNALANGFDLEWYVNNYEYCRLQAHCSSNHTQNYTAAVCHGLRGFSAFLDGLKYKLKDLSVNNVLCDNGSLWFWDWKSGHYFPQSQTIVQLGSLDSEAGIYALSYDVIGSRSVTCEVDKTIKMWKEDENATPETHPLHFKPPKDIRRF</sequence>
<protein>
    <submittedName>
        <fullName evidence="1">Protein pleiotropic regulatory locus 1</fullName>
    </submittedName>
</protein>
<gene>
    <name evidence="1" type="ORF">LOK49_LG07G00233</name>
</gene>
<comment type="caution">
    <text evidence="1">The sequence shown here is derived from an EMBL/GenBank/DDBJ whole genome shotgun (WGS) entry which is preliminary data.</text>
</comment>
<evidence type="ECO:0000313" key="2">
    <source>
        <dbReference type="Proteomes" id="UP001060215"/>
    </source>
</evidence>
<dbReference type="EMBL" id="CM045764">
    <property type="protein sequence ID" value="KAI8007381.1"/>
    <property type="molecule type" value="Genomic_DNA"/>
</dbReference>
<keyword evidence="2" id="KW-1185">Reference proteome</keyword>
<evidence type="ECO:0000313" key="1">
    <source>
        <dbReference type="EMBL" id="KAI8007381.1"/>
    </source>
</evidence>
<reference evidence="1 2" key="1">
    <citation type="journal article" date="2022" name="Plant J.">
        <title>Chromosome-level genome of Camellia lanceoleosa provides a valuable resource for understanding genome evolution and self-incompatibility.</title>
        <authorList>
            <person name="Gong W."/>
            <person name="Xiao S."/>
            <person name="Wang L."/>
            <person name="Liao Z."/>
            <person name="Chang Y."/>
            <person name="Mo W."/>
            <person name="Hu G."/>
            <person name="Li W."/>
            <person name="Zhao G."/>
            <person name="Zhu H."/>
            <person name="Hu X."/>
            <person name="Ji K."/>
            <person name="Xiang X."/>
            <person name="Song Q."/>
            <person name="Yuan D."/>
            <person name="Jin S."/>
            <person name="Zhang L."/>
        </authorList>
    </citation>
    <scope>NUCLEOTIDE SEQUENCE [LARGE SCALE GENOMIC DNA]</scope>
    <source>
        <strain evidence="1">SQ_2022a</strain>
    </source>
</reference>